<dbReference type="RefSeq" id="WP_232002503.1">
    <property type="nucleotide sequence ID" value="NZ_CAAAJE010000027.1"/>
</dbReference>
<dbReference type="PANTHER" id="PTHR30124:SF0">
    <property type="entry name" value="MEMBRANE-BOUND LYTIC MUREIN TRANSGLYCOSYLASE A"/>
    <property type="match status" value="1"/>
</dbReference>
<dbReference type="GO" id="GO:0009253">
    <property type="term" value="P:peptidoglycan catabolic process"/>
    <property type="evidence" value="ECO:0007669"/>
    <property type="project" value="TreeGrafter"/>
</dbReference>
<dbReference type="PATRIC" id="fig|28087.4.peg.2035"/>
<evidence type="ECO:0000313" key="9">
    <source>
        <dbReference type="Proteomes" id="UP000054621"/>
    </source>
</evidence>
<dbReference type="eggNOG" id="COG2821">
    <property type="taxonomic scope" value="Bacteria"/>
</dbReference>
<accession>A0A0W0YJ03</accession>
<name>A0A0W0YJ03_9GAMM</name>
<dbReference type="CDD" id="cd14668">
    <property type="entry name" value="mlta_B"/>
    <property type="match status" value="1"/>
</dbReference>
<keyword evidence="4" id="KW-0961">Cell wall biogenesis/degradation</keyword>
<dbReference type="Pfam" id="PF06725">
    <property type="entry name" value="3D"/>
    <property type="match status" value="1"/>
</dbReference>
<dbReference type="GO" id="GO:0008933">
    <property type="term" value="F:peptidoglycan lytic transglycosylase activity"/>
    <property type="evidence" value="ECO:0007669"/>
    <property type="project" value="TreeGrafter"/>
</dbReference>
<gene>
    <name evidence="8" type="ORF">Lsai_1899</name>
</gene>
<dbReference type="InterPro" id="IPR005300">
    <property type="entry name" value="MltA_B"/>
</dbReference>
<organism evidence="8 9">
    <name type="scientific">Legionella sainthelensi</name>
    <dbReference type="NCBI Taxonomy" id="28087"/>
    <lineage>
        <taxon>Bacteria</taxon>
        <taxon>Pseudomonadati</taxon>
        <taxon>Pseudomonadota</taxon>
        <taxon>Gammaproteobacteria</taxon>
        <taxon>Legionellales</taxon>
        <taxon>Legionellaceae</taxon>
        <taxon>Legionella</taxon>
    </lineage>
</organism>
<dbReference type="Proteomes" id="UP000054621">
    <property type="component" value="Unassembled WGS sequence"/>
</dbReference>
<dbReference type="AlphaFoldDB" id="A0A0W0YJ03"/>
<dbReference type="SMART" id="SM00925">
    <property type="entry name" value="MltA"/>
    <property type="match status" value="1"/>
</dbReference>
<evidence type="ECO:0000313" key="8">
    <source>
        <dbReference type="EMBL" id="KTD56922.1"/>
    </source>
</evidence>
<dbReference type="Gene3D" id="2.40.240.50">
    <property type="entry name" value="Barwin-like endoglucanases"/>
    <property type="match status" value="1"/>
</dbReference>
<feature type="transmembrane region" description="Helical" evidence="6">
    <location>
        <begin position="6"/>
        <end position="25"/>
    </location>
</feature>
<keyword evidence="6" id="KW-1133">Transmembrane helix</keyword>
<dbReference type="GO" id="GO:0009254">
    <property type="term" value="P:peptidoglycan turnover"/>
    <property type="evidence" value="ECO:0007669"/>
    <property type="project" value="InterPro"/>
</dbReference>
<keyword evidence="6" id="KW-0472">Membrane</keyword>
<evidence type="ECO:0000256" key="4">
    <source>
        <dbReference type="ARBA" id="ARBA00023316"/>
    </source>
</evidence>
<dbReference type="Gene3D" id="2.40.40.10">
    <property type="entry name" value="RlpA-like domain"/>
    <property type="match status" value="2"/>
</dbReference>
<evidence type="ECO:0000259" key="7">
    <source>
        <dbReference type="SMART" id="SM00925"/>
    </source>
</evidence>
<dbReference type="SUPFAM" id="SSF50685">
    <property type="entry name" value="Barwin-like endoglucanases"/>
    <property type="match status" value="1"/>
</dbReference>
<dbReference type="GO" id="GO:0019867">
    <property type="term" value="C:outer membrane"/>
    <property type="evidence" value="ECO:0007669"/>
    <property type="project" value="InterPro"/>
</dbReference>
<dbReference type="GO" id="GO:0004553">
    <property type="term" value="F:hydrolase activity, hydrolyzing O-glycosyl compounds"/>
    <property type="evidence" value="ECO:0007669"/>
    <property type="project" value="InterPro"/>
</dbReference>
<evidence type="ECO:0000256" key="2">
    <source>
        <dbReference type="ARBA" id="ARBA00012587"/>
    </source>
</evidence>
<evidence type="ECO:0000256" key="1">
    <source>
        <dbReference type="ARBA" id="ARBA00001420"/>
    </source>
</evidence>
<comment type="catalytic activity">
    <reaction evidence="1">
        <text>Exolytic cleavage of the (1-&gt;4)-beta-glycosidic linkage between N-acetylmuramic acid (MurNAc) and N-acetylglucosamine (GlcNAc) residues in peptidoglycan, from either the reducing or the non-reducing ends of the peptidoglycan chains, with concomitant formation of a 1,6-anhydrobond in the MurNAc residue.</text>
        <dbReference type="EC" id="4.2.2.n1"/>
    </reaction>
</comment>
<sequence>MSRKLIYTICGISCLTISFVGLSLYKQNGLQVQEKPQNTKQVIIKTEPVKTASVEDNALKSAKKIVESTPLELALKKVGAEETNSKKASAENTNSKKVASKKVVIKRKNIALTKVSFEELPGWDQADVKKSLLAFQTSCKVFLKQEPSHPIGTRHINLKARDWYPVCKAALALDSTSEDAAKIFFEKWFHPIELKQRNPSQSLFTGYYMPRIKGNLKKSPKYNTPIYGMPKNGYTTSYTRAQIDNGALKKKAPVIAWIHSPAERLFLEIEGAGVIQLPNGENIYLGYAGENGAPYTSIAKVMINQGIMSRDTASKAAIIRYLEEHPKKAKDILHKNKSFVFFEDVKKPMALGAQGMALTPGYSLAVDKKWIPLGAPLWLDTTRPDKNQEDEKQLQRLMIAQDTGGAIRGFMRGDIYWGSGNLATFLGEHMKNEGQYWLLLPKYIFNRLAKKSV</sequence>
<reference evidence="8 9" key="1">
    <citation type="submission" date="2015-11" db="EMBL/GenBank/DDBJ databases">
        <title>Genomic analysis of 38 Legionella species identifies large and diverse effector repertoires.</title>
        <authorList>
            <person name="Burstein D."/>
            <person name="Amaro F."/>
            <person name="Zusman T."/>
            <person name="Lifshitz Z."/>
            <person name="Cohen O."/>
            <person name="Gilbert J.A."/>
            <person name="Pupko T."/>
            <person name="Shuman H.A."/>
            <person name="Segal G."/>
        </authorList>
    </citation>
    <scope>NUCLEOTIDE SEQUENCE [LARGE SCALE GENOMIC DNA]</scope>
    <source>
        <strain evidence="8 9">Mt.St.Helens-4</strain>
    </source>
</reference>
<proteinExistence type="predicted"/>
<dbReference type="InterPro" id="IPR026044">
    <property type="entry name" value="MltA"/>
</dbReference>
<evidence type="ECO:0000256" key="5">
    <source>
        <dbReference type="ARBA" id="ARBA00030918"/>
    </source>
</evidence>
<dbReference type="CDD" id="cd14485">
    <property type="entry name" value="mltA_like_LT_A"/>
    <property type="match status" value="1"/>
</dbReference>
<dbReference type="EMBL" id="LNYV01000029">
    <property type="protein sequence ID" value="KTD56922.1"/>
    <property type="molecule type" value="Genomic_DNA"/>
</dbReference>
<dbReference type="Pfam" id="PF03562">
    <property type="entry name" value="MltA"/>
    <property type="match status" value="1"/>
</dbReference>
<keyword evidence="6" id="KW-0812">Transmembrane</keyword>
<keyword evidence="3" id="KW-0456">Lyase</keyword>
<evidence type="ECO:0000256" key="3">
    <source>
        <dbReference type="ARBA" id="ARBA00023239"/>
    </source>
</evidence>
<dbReference type="EC" id="4.2.2.n1" evidence="2"/>
<dbReference type="PANTHER" id="PTHR30124">
    <property type="entry name" value="MEMBRANE-BOUND LYTIC MUREIN TRANSGLYCOSYLASE A"/>
    <property type="match status" value="1"/>
</dbReference>
<dbReference type="InterPro" id="IPR010611">
    <property type="entry name" value="3D_dom"/>
</dbReference>
<dbReference type="GO" id="GO:0071555">
    <property type="term" value="P:cell wall organization"/>
    <property type="evidence" value="ECO:0007669"/>
    <property type="project" value="UniProtKB-KW"/>
</dbReference>
<dbReference type="InterPro" id="IPR036908">
    <property type="entry name" value="RlpA-like_sf"/>
</dbReference>
<comment type="caution">
    <text evidence="8">The sequence shown here is derived from an EMBL/GenBank/DDBJ whole genome shotgun (WGS) entry which is preliminary data.</text>
</comment>
<feature type="domain" description="Lytic transglycosylase MltA" evidence="7">
    <location>
        <begin position="211"/>
        <end position="343"/>
    </location>
</feature>
<evidence type="ECO:0000256" key="6">
    <source>
        <dbReference type="SAM" id="Phobius"/>
    </source>
</evidence>
<protein>
    <recommendedName>
        <fullName evidence="2">peptidoglycan lytic exotransglycosylase</fullName>
        <ecNumber evidence="2">4.2.2.n1</ecNumber>
    </recommendedName>
    <alternativeName>
        <fullName evidence="5">Murein hydrolase A</fullName>
    </alternativeName>
</protein>